<name>A0AAU4K4E8_9NOCA</name>
<keyword evidence="3" id="KW-1185">Reference proteome</keyword>
<proteinExistence type="predicted"/>
<dbReference type="InterPro" id="IPR013097">
    <property type="entry name" value="Dabb"/>
</dbReference>
<dbReference type="AlphaFoldDB" id="A0AAU4K4E8"/>
<dbReference type="InterPro" id="IPR011008">
    <property type="entry name" value="Dimeric_a/b-barrel"/>
</dbReference>
<accession>A0AAU4K4E8</accession>
<dbReference type="SUPFAM" id="SSF54909">
    <property type="entry name" value="Dimeric alpha+beta barrel"/>
    <property type="match status" value="1"/>
</dbReference>
<evidence type="ECO:0000313" key="2">
    <source>
        <dbReference type="EMBL" id="WUM20867.1"/>
    </source>
</evidence>
<dbReference type="Proteomes" id="UP001432128">
    <property type="component" value="Chromosome"/>
</dbReference>
<protein>
    <submittedName>
        <fullName evidence="2">Dabb family protein</fullName>
    </submittedName>
</protein>
<dbReference type="SMART" id="SM00886">
    <property type="entry name" value="Dabb"/>
    <property type="match status" value="1"/>
</dbReference>
<evidence type="ECO:0000313" key="3">
    <source>
        <dbReference type="Proteomes" id="UP001432128"/>
    </source>
</evidence>
<dbReference type="EMBL" id="CP108021">
    <property type="protein sequence ID" value="WUM20867.1"/>
    <property type="molecule type" value="Genomic_DNA"/>
</dbReference>
<sequence>MIRNVVVGRLRVTDDDGQARADRRQLRAGLDGIAALRLPGVLANHCGLDAELRAGGWDFAITNDWIDAAAYEAYDTDPVHNVFRAQIVEVCDQVARVQFEIAPGL</sequence>
<dbReference type="KEGG" id="whr:OG579_03270"/>
<reference evidence="2 3" key="1">
    <citation type="submission" date="2022-10" db="EMBL/GenBank/DDBJ databases">
        <title>The complete genomes of actinobacterial strains from the NBC collection.</title>
        <authorList>
            <person name="Joergensen T.S."/>
            <person name="Alvarez Arevalo M."/>
            <person name="Sterndorff E.B."/>
            <person name="Faurdal D."/>
            <person name="Vuksanovic O."/>
            <person name="Mourched A.-S."/>
            <person name="Charusanti P."/>
            <person name="Shaw S."/>
            <person name="Blin K."/>
            <person name="Weber T."/>
        </authorList>
    </citation>
    <scope>NUCLEOTIDE SEQUENCE [LARGE SCALE GENOMIC DNA]</scope>
    <source>
        <strain evidence="2 3">NBC_00319</strain>
    </source>
</reference>
<evidence type="ECO:0000259" key="1">
    <source>
        <dbReference type="PROSITE" id="PS51502"/>
    </source>
</evidence>
<dbReference type="PROSITE" id="PS51502">
    <property type="entry name" value="S_R_A_B_BARREL"/>
    <property type="match status" value="1"/>
</dbReference>
<dbReference type="RefSeq" id="WP_045822906.1">
    <property type="nucleotide sequence ID" value="NZ_CP108021.1"/>
</dbReference>
<feature type="domain" description="Stress-response A/B barrel" evidence="1">
    <location>
        <begin position="2"/>
        <end position="99"/>
    </location>
</feature>
<dbReference type="Gene3D" id="3.30.70.100">
    <property type="match status" value="1"/>
</dbReference>
<organism evidence="2 3">
    <name type="scientific">Williamsia herbipolensis</name>
    <dbReference type="NCBI Taxonomy" id="1603258"/>
    <lineage>
        <taxon>Bacteria</taxon>
        <taxon>Bacillati</taxon>
        <taxon>Actinomycetota</taxon>
        <taxon>Actinomycetes</taxon>
        <taxon>Mycobacteriales</taxon>
        <taxon>Nocardiaceae</taxon>
        <taxon>Williamsia</taxon>
    </lineage>
</organism>
<dbReference type="Pfam" id="PF07876">
    <property type="entry name" value="Dabb"/>
    <property type="match status" value="1"/>
</dbReference>
<gene>
    <name evidence="2" type="ORF">OG579_03270</name>
</gene>